<dbReference type="InterPro" id="IPR006638">
    <property type="entry name" value="Elp3/MiaA/NifB-like_rSAM"/>
</dbReference>
<reference evidence="8 9" key="1">
    <citation type="submission" date="2023-11" db="EMBL/GenBank/DDBJ databases">
        <title>Lentzea sokolovensis, sp. nov., Lentzea kristufkii, sp. nov., and Lentzea miocenensis, sp. nov., rare actinobacteria from Sokolov Coal Basin, Miocene lacustrine sediment, Czech Republic.</title>
        <authorList>
            <person name="Lara A."/>
            <person name="Kotroba L."/>
            <person name="Nouioui I."/>
            <person name="Neumann-Schaal M."/>
            <person name="Mast Y."/>
            <person name="Chronakova A."/>
        </authorList>
    </citation>
    <scope>NUCLEOTIDE SEQUENCE [LARGE SCALE GENOMIC DNA]</scope>
    <source>
        <strain evidence="8 9">BCCO 10_0856</strain>
    </source>
</reference>
<dbReference type="InterPro" id="IPR058240">
    <property type="entry name" value="rSAM_sf"/>
</dbReference>
<protein>
    <submittedName>
        <fullName evidence="8">Radical SAM protein</fullName>
    </submittedName>
</protein>
<evidence type="ECO:0000313" key="9">
    <source>
        <dbReference type="Proteomes" id="UP001285521"/>
    </source>
</evidence>
<accession>A0ABU4T6N1</accession>
<organism evidence="8 9">
    <name type="scientific">Lentzea miocenica</name>
    <dbReference type="NCBI Taxonomy" id="3095431"/>
    <lineage>
        <taxon>Bacteria</taxon>
        <taxon>Bacillati</taxon>
        <taxon>Actinomycetota</taxon>
        <taxon>Actinomycetes</taxon>
        <taxon>Pseudonocardiales</taxon>
        <taxon>Pseudonocardiaceae</taxon>
        <taxon>Lentzea</taxon>
    </lineage>
</organism>
<dbReference type="EMBL" id="JAXAVW010000023">
    <property type="protein sequence ID" value="MDX8033828.1"/>
    <property type="molecule type" value="Genomic_DNA"/>
</dbReference>
<keyword evidence="4" id="KW-0408">Iron</keyword>
<dbReference type="InterPro" id="IPR051198">
    <property type="entry name" value="BchE-like"/>
</dbReference>
<dbReference type="PANTHER" id="PTHR43409:SF7">
    <property type="entry name" value="BLL1977 PROTEIN"/>
    <property type="match status" value="1"/>
</dbReference>
<evidence type="ECO:0000256" key="6">
    <source>
        <dbReference type="SAM" id="MobiDB-lite"/>
    </source>
</evidence>
<sequence length="381" mass="43046">MSYSDAGVHHHNHEAAPKLPMDDLPDPARDTLALTVARRSLVHVQTARGCQASCTFCSIVAFERVGGGSTWRQRGINRIVDELEHLTELGATHFKLIDDSLIEPPRDAAWCTAFADEIERRGLRLRMRGSIRADRASEEVVSELARAGFFAFSCGIENFSESALRRMAKRADVGQNLAALDTFRKHGIYVQAGHILFDDHTTLAELDDNLVLMRRYDWTISKGIFTEMYAAAGTNFTRRLLKRGELEVDADVLGNTRYRVRDPHAAQVYATLKRWHKQHSAVYDKAIDPLSAPKALSDQELALFHELSVALRRVDIEFFGELLELAQNTGDPARLEQRCEELLKAEIARTEPWYSRFDQRMNHAYATAGLVYDADDNPFLC</sequence>
<comment type="cofactor">
    <cofactor evidence="1">
        <name>[4Fe-4S] cluster</name>
        <dbReference type="ChEBI" id="CHEBI:49883"/>
    </cofactor>
</comment>
<dbReference type="PANTHER" id="PTHR43409">
    <property type="entry name" value="ANAEROBIC MAGNESIUM-PROTOPORPHYRIN IX MONOMETHYL ESTER CYCLASE-RELATED"/>
    <property type="match status" value="1"/>
</dbReference>
<dbReference type="SUPFAM" id="SSF102114">
    <property type="entry name" value="Radical SAM enzymes"/>
    <property type="match status" value="1"/>
</dbReference>
<evidence type="ECO:0000256" key="4">
    <source>
        <dbReference type="ARBA" id="ARBA00023004"/>
    </source>
</evidence>
<feature type="domain" description="Elp3/MiaA/NifB-like radical SAM core" evidence="7">
    <location>
        <begin position="40"/>
        <end position="259"/>
    </location>
</feature>
<dbReference type="SMART" id="SM00729">
    <property type="entry name" value="Elp3"/>
    <property type="match status" value="1"/>
</dbReference>
<evidence type="ECO:0000256" key="1">
    <source>
        <dbReference type="ARBA" id="ARBA00001966"/>
    </source>
</evidence>
<keyword evidence="9" id="KW-1185">Reference proteome</keyword>
<dbReference type="InterPro" id="IPR007197">
    <property type="entry name" value="rSAM"/>
</dbReference>
<comment type="caution">
    <text evidence="8">The sequence shown here is derived from an EMBL/GenBank/DDBJ whole genome shotgun (WGS) entry which is preliminary data.</text>
</comment>
<gene>
    <name evidence="8" type="ORF">SK803_26705</name>
</gene>
<keyword evidence="2" id="KW-0949">S-adenosyl-L-methionine</keyword>
<dbReference type="Proteomes" id="UP001285521">
    <property type="component" value="Unassembled WGS sequence"/>
</dbReference>
<dbReference type="Pfam" id="PF04055">
    <property type="entry name" value="Radical_SAM"/>
    <property type="match status" value="1"/>
</dbReference>
<dbReference type="SFLD" id="SFLDS00029">
    <property type="entry name" value="Radical_SAM"/>
    <property type="match status" value="1"/>
</dbReference>
<proteinExistence type="predicted"/>
<evidence type="ECO:0000256" key="3">
    <source>
        <dbReference type="ARBA" id="ARBA00022723"/>
    </source>
</evidence>
<evidence type="ECO:0000256" key="5">
    <source>
        <dbReference type="ARBA" id="ARBA00023014"/>
    </source>
</evidence>
<dbReference type="SFLD" id="SFLDG01082">
    <property type="entry name" value="B12-binding_domain_containing"/>
    <property type="match status" value="1"/>
</dbReference>
<keyword evidence="3" id="KW-0479">Metal-binding</keyword>
<feature type="region of interest" description="Disordered" evidence="6">
    <location>
        <begin position="1"/>
        <end position="24"/>
    </location>
</feature>
<keyword evidence="5" id="KW-0411">Iron-sulfur</keyword>
<evidence type="ECO:0000313" key="8">
    <source>
        <dbReference type="EMBL" id="MDX8033828.1"/>
    </source>
</evidence>
<evidence type="ECO:0000259" key="7">
    <source>
        <dbReference type="SMART" id="SM00729"/>
    </source>
</evidence>
<name>A0ABU4T6N1_9PSEU</name>
<reference evidence="8 9" key="2">
    <citation type="submission" date="2023-11" db="EMBL/GenBank/DDBJ databases">
        <authorList>
            <person name="Lara A.C."/>
            <person name="Chronakova A."/>
        </authorList>
    </citation>
    <scope>NUCLEOTIDE SEQUENCE [LARGE SCALE GENOMIC DNA]</scope>
    <source>
        <strain evidence="8 9">BCCO 10_0856</strain>
    </source>
</reference>
<dbReference type="RefSeq" id="WP_319968853.1">
    <property type="nucleotide sequence ID" value="NZ_JAXAVW010000023.1"/>
</dbReference>
<evidence type="ECO:0000256" key="2">
    <source>
        <dbReference type="ARBA" id="ARBA00022691"/>
    </source>
</evidence>
<dbReference type="Gene3D" id="3.80.30.20">
    <property type="entry name" value="tm_1862 like domain"/>
    <property type="match status" value="1"/>
</dbReference>
<dbReference type="InterPro" id="IPR023404">
    <property type="entry name" value="rSAM_horseshoe"/>
</dbReference>